<dbReference type="AlphaFoldDB" id="A0A1L9B137"/>
<protein>
    <submittedName>
        <fullName evidence="1">Uncharacterized protein</fullName>
    </submittedName>
</protein>
<accession>A0A1L9B137</accession>
<gene>
    <name evidence="1" type="ORF">BON30_35845</name>
</gene>
<name>A0A1L9B137_9BACT</name>
<proteinExistence type="predicted"/>
<dbReference type="EMBL" id="MPIN01000012">
    <property type="protein sequence ID" value="OJH35977.1"/>
    <property type="molecule type" value="Genomic_DNA"/>
</dbReference>
<organism evidence="1 2">
    <name type="scientific">Cystobacter ferrugineus</name>
    <dbReference type="NCBI Taxonomy" id="83449"/>
    <lineage>
        <taxon>Bacteria</taxon>
        <taxon>Pseudomonadati</taxon>
        <taxon>Myxococcota</taxon>
        <taxon>Myxococcia</taxon>
        <taxon>Myxococcales</taxon>
        <taxon>Cystobacterineae</taxon>
        <taxon>Archangiaceae</taxon>
        <taxon>Cystobacter</taxon>
    </lineage>
</organism>
<reference evidence="1 2" key="2">
    <citation type="submission" date="2016-12" db="EMBL/GenBank/DDBJ databases">
        <title>Draft Genome Sequence of Cystobacter ferrugineus Strain Cbfe23.</title>
        <authorList>
            <person name="Akbar S."/>
            <person name="Dowd S.E."/>
            <person name="Stevens D.C."/>
        </authorList>
    </citation>
    <scope>NUCLEOTIDE SEQUENCE [LARGE SCALE GENOMIC DNA]</scope>
    <source>
        <strain evidence="1 2">Cbfe23</strain>
    </source>
</reference>
<reference evidence="2" key="1">
    <citation type="submission" date="2016-11" db="EMBL/GenBank/DDBJ databases">
        <authorList>
            <person name="Shukria A."/>
            <person name="Stevens D.C."/>
        </authorList>
    </citation>
    <scope>NUCLEOTIDE SEQUENCE [LARGE SCALE GENOMIC DNA]</scope>
    <source>
        <strain evidence="2">Cbfe23</strain>
    </source>
</reference>
<comment type="caution">
    <text evidence="1">The sequence shown here is derived from an EMBL/GenBank/DDBJ whole genome shotgun (WGS) entry which is preliminary data.</text>
</comment>
<evidence type="ECO:0000313" key="1">
    <source>
        <dbReference type="EMBL" id="OJH35977.1"/>
    </source>
</evidence>
<dbReference type="Proteomes" id="UP000182229">
    <property type="component" value="Unassembled WGS sequence"/>
</dbReference>
<dbReference type="STRING" id="83449.BON30_35845"/>
<evidence type="ECO:0000313" key="2">
    <source>
        <dbReference type="Proteomes" id="UP000182229"/>
    </source>
</evidence>
<keyword evidence="2" id="KW-1185">Reference proteome</keyword>
<sequence length="111" mass="12213">MDLHPGIGVARIGRREAQVAYLWEQVNEKLFDSIALLRGSTVLGGRLAGSIIRLQEPLLGVSQGYIFQEETVVVLGFFRRGQCASSHAARRSVAVAHQREKGPNDTLTWSP</sequence>